<comment type="caution">
    <text evidence="1">The sequence shown here is derived from an EMBL/GenBank/DDBJ whole genome shotgun (WGS) entry which is preliminary data.</text>
</comment>
<dbReference type="RefSeq" id="XP_013324286.1">
    <property type="nucleotide sequence ID" value="XM_013468832.1"/>
</dbReference>
<dbReference type="Proteomes" id="UP000053958">
    <property type="component" value="Unassembled WGS sequence"/>
</dbReference>
<dbReference type="EMBL" id="LASV01000584">
    <property type="protein sequence ID" value="KKA17674.1"/>
    <property type="molecule type" value="Genomic_DNA"/>
</dbReference>
<reference evidence="1 2" key="1">
    <citation type="submission" date="2015-04" db="EMBL/GenBank/DDBJ databases">
        <authorList>
            <person name="Heijne W.H."/>
            <person name="Fedorova N.D."/>
            <person name="Nierman W.C."/>
            <person name="Vollebregt A.W."/>
            <person name="Zhao Z."/>
            <person name="Wu L."/>
            <person name="Kumar M."/>
            <person name="Stam H."/>
            <person name="van den Berg M.A."/>
            <person name="Pel H.J."/>
        </authorList>
    </citation>
    <scope>NUCLEOTIDE SEQUENCE [LARGE SCALE GENOMIC DNA]</scope>
    <source>
        <strain evidence="1 2">CBS 393.64</strain>
    </source>
</reference>
<evidence type="ECO:0000313" key="1">
    <source>
        <dbReference type="EMBL" id="KKA17674.1"/>
    </source>
</evidence>
<dbReference type="OrthoDB" id="4406347at2759"/>
<dbReference type="AlphaFoldDB" id="A0A0F4YHM1"/>
<dbReference type="GeneID" id="25320648"/>
<protein>
    <submittedName>
        <fullName evidence="1">Uncharacterized protein</fullName>
    </submittedName>
</protein>
<proteinExistence type="predicted"/>
<accession>A0A0F4YHM1</accession>
<name>A0A0F4YHM1_RASE3</name>
<sequence length="312" mass="34891">MEPQSEAVNRILAGIESVDGLTKEILAKLQAEHAGRVDRSDYERWSEKLECYGVEYDAQSARLIIKGHPHPAHQGPCVIMSPWFHQVASSLSVHGSHFVPAGAQSIDLSGPYEGSEKAPDDCILCPLTGFPLIVLEVGNSETMADLFRDAEHWLNGTLGVTELVILINIKQKRPPCTLDPSCSSSWGLTPDQIRNIGSVTALSNHIVRWYRDQNIPFVEKCKADVYFCSKANPRPGQPIWSCDLSPDDDEESDGGTFVSLHEFLTEDHQLCLRGVRVPLPFNQNFQTTMKTFLQHEERKKAVQRARKKFAEL</sequence>
<evidence type="ECO:0000313" key="2">
    <source>
        <dbReference type="Proteomes" id="UP000053958"/>
    </source>
</evidence>
<organism evidence="1 2">
    <name type="scientific">Rasamsonia emersonii (strain ATCC 16479 / CBS 393.64 / IMI 116815)</name>
    <dbReference type="NCBI Taxonomy" id="1408163"/>
    <lineage>
        <taxon>Eukaryota</taxon>
        <taxon>Fungi</taxon>
        <taxon>Dikarya</taxon>
        <taxon>Ascomycota</taxon>
        <taxon>Pezizomycotina</taxon>
        <taxon>Eurotiomycetes</taxon>
        <taxon>Eurotiomycetidae</taxon>
        <taxon>Eurotiales</taxon>
        <taxon>Trichocomaceae</taxon>
        <taxon>Rasamsonia</taxon>
    </lineage>
</organism>
<keyword evidence="2" id="KW-1185">Reference proteome</keyword>
<gene>
    <name evidence="1" type="ORF">T310_8388</name>
</gene>